<dbReference type="PANTHER" id="PTHR23065">
    <property type="entry name" value="PROLINE-SERINE-THREONINE PHOSPHATASE INTERACTING PROTEIN 1"/>
    <property type="match status" value="1"/>
</dbReference>
<comment type="subcellular location">
    <subcellularLocation>
        <location evidence="1">Cytoplasm</location>
    </subcellularLocation>
</comment>
<feature type="compositionally biased region" description="Low complexity" evidence="6">
    <location>
        <begin position="196"/>
        <end position="227"/>
    </location>
</feature>
<evidence type="ECO:0000259" key="7">
    <source>
        <dbReference type="PROSITE" id="PS50002"/>
    </source>
</evidence>
<dbReference type="EMBL" id="SEOQ01000185">
    <property type="protein sequence ID" value="TFY67628.1"/>
    <property type="molecule type" value="Genomic_DNA"/>
</dbReference>
<dbReference type="CDD" id="cd00174">
    <property type="entry name" value="SH3"/>
    <property type="match status" value="1"/>
</dbReference>
<keyword evidence="9" id="KW-1185">Reference proteome</keyword>
<keyword evidence="4" id="KW-0597">Phosphoprotein</keyword>
<feature type="domain" description="SH3" evidence="7">
    <location>
        <begin position="275"/>
        <end position="338"/>
    </location>
</feature>
<dbReference type="GO" id="GO:0007010">
    <property type="term" value="P:cytoskeleton organization"/>
    <property type="evidence" value="ECO:0007669"/>
    <property type="project" value="TreeGrafter"/>
</dbReference>
<dbReference type="PROSITE" id="PS50002">
    <property type="entry name" value="SH3"/>
    <property type="match status" value="1"/>
</dbReference>
<dbReference type="PRINTS" id="PR00499">
    <property type="entry name" value="P67PHOX"/>
</dbReference>
<keyword evidence="2 5" id="KW-0728">SH3 domain</keyword>
<organism evidence="8 9">
    <name type="scientific">Dentipellis fragilis</name>
    <dbReference type="NCBI Taxonomy" id="205917"/>
    <lineage>
        <taxon>Eukaryota</taxon>
        <taxon>Fungi</taxon>
        <taxon>Dikarya</taxon>
        <taxon>Basidiomycota</taxon>
        <taxon>Agaricomycotina</taxon>
        <taxon>Agaricomycetes</taxon>
        <taxon>Russulales</taxon>
        <taxon>Hericiaceae</taxon>
        <taxon>Dentipellis</taxon>
    </lineage>
</organism>
<dbReference type="GO" id="GO:0120104">
    <property type="term" value="C:mitotic actomyosin contractile ring, proximal layer"/>
    <property type="evidence" value="ECO:0007669"/>
    <property type="project" value="TreeGrafter"/>
</dbReference>
<dbReference type="AlphaFoldDB" id="A0A4Y9Z134"/>
<evidence type="ECO:0000256" key="2">
    <source>
        <dbReference type="ARBA" id="ARBA00022443"/>
    </source>
</evidence>
<dbReference type="STRING" id="205917.A0A4Y9Z134"/>
<sequence>MKTYNYTHENIVTGYHQVTQGELDARGGYVFAHPGTHPGYAAAPHEPVSLMWRPIEDVYCMTPQAPLNGVHRSPDIYDTRVGPFECRRDQSPTQGHPPAIPYMPQWDAASHDPPSSVPRACWPPTTGPAYTPPAPVPAPSVSEAYFFWPSAFDTSQGGHHHEAPTPWDRIGSCTLPEVPPPMQFSAPPPHPYASPQQDYYAQQQQQQQQQYQQQQQQPQYGAGYAGYRSVSPQPMHGHMHGRSPSPQPMAITQPAQPPQQAVVPPTRQYTEDGRGVLFYVKALYDYNATIPEEFDFQAGDIIAVTATPEDGWWSGELLDEARRIPGRHIFPSNFVSLF</sequence>
<evidence type="ECO:0000256" key="3">
    <source>
        <dbReference type="ARBA" id="ARBA00022490"/>
    </source>
</evidence>
<dbReference type="SUPFAM" id="SSF50044">
    <property type="entry name" value="SH3-domain"/>
    <property type="match status" value="1"/>
</dbReference>
<feature type="compositionally biased region" description="Pro residues" evidence="6">
    <location>
        <begin position="177"/>
        <end position="192"/>
    </location>
</feature>
<feature type="region of interest" description="Disordered" evidence="6">
    <location>
        <begin position="155"/>
        <end position="267"/>
    </location>
</feature>
<name>A0A4Y9Z134_9AGAM</name>
<comment type="caution">
    <text evidence="8">The sequence shown here is derived from an EMBL/GenBank/DDBJ whole genome shotgun (WGS) entry which is preliminary data.</text>
</comment>
<dbReference type="Gene3D" id="2.30.30.40">
    <property type="entry name" value="SH3 Domains"/>
    <property type="match status" value="1"/>
</dbReference>
<feature type="compositionally biased region" description="Low complexity" evidence="6">
    <location>
        <begin position="248"/>
        <end position="267"/>
    </location>
</feature>
<accession>A0A4Y9Z134</accession>
<evidence type="ECO:0000256" key="5">
    <source>
        <dbReference type="PROSITE-ProRule" id="PRU00192"/>
    </source>
</evidence>
<dbReference type="InterPro" id="IPR001452">
    <property type="entry name" value="SH3_domain"/>
</dbReference>
<reference evidence="8 9" key="1">
    <citation type="submission" date="2019-02" db="EMBL/GenBank/DDBJ databases">
        <title>Genome sequencing of the rare red list fungi Dentipellis fragilis.</title>
        <authorList>
            <person name="Buettner E."/>
            <person name="Kellner H."/>
        </authorList>
    </citation>
    <scope>NUCLEOTIDE SEQUENCE [LARGE SCALE GENOMIC DNA]</scope>
    <source>
        <strain evidence="8 9">DSM 105465</strain>
    </source>
</reference>
<evidence type="ECO:0000256" key="6">
    <source>
        <dbReference type="SAM" id="MobiDB-lite"/>
    </source>
</evidence>
<dbReference type="PRINTS" id="PR00452">
    <property type="entry name" value="SH3DOMAIN"/>
</dbReference>
<dbReference type="PANTHER" id="PTHR23065:SF7">
    <property type="entry name" value="NOSTRIN, ISOFORM H"/>
    <property type="match status" value="1"/>
</dbReference>
<dbReference type="OrthoDB" id="19092at2759"/>
<proteinExistence type="predicted"/>
<evidence type="ECO:0000313" key="9">
    <source>
        <dbReference type="Proteomes" id="UP000298327"/>
    </source>
</evidence>
<dbReference type="SMART" id="SM00326">
    <property type="entry name" value="SH3"/>
    <property type="match status" value="1"/>
</dbReference>
<dbReference type="FunFam" id="2.30.30.40:FF:000312">
    <property type="entry name" value="Related to Cell division control protein 15"/>
    <property type="match status" value="1"/>
</dbReference>
<protein>
    <recommendedName>
        <fullName evidence="7">SH3 domain-containing protein</fullName>
    </recommendedName>
</protein>
<evidence type="ECO:0000313" key="8">
    <source>
        <dbReference type="EMBL" id="TFY67628.1"/>
    </source>
</evidence>
<evidence type="ECO:0000256" key="4">
    <source>
        <dbReference type="ARBA" id="ARBA00022553"/>
    </source>
</evidence>
<dbReference type="GO" id="GO:0009898">
    <property type="term" value="C:cytoplasmic side of plasma membrane"/>
    <property type="evidence" value="ECO:0007669"/>
    <property type="project" value="TreeGrafter"/>
</dbReference>
<dbReference type="Proteomes" id="UP000298327">
    <property type="component" value="Unassembled WGS sequence"/>
</dbReference>
<dbReference type="GO" id="GO:0005543">
    <property type="term" value="F:phospholipid binding"/>
    <property type="evidence" value="ECO:0007669"/>
    <property type="project" value="TreeGrafter"/>
</dbReference>
<keyword evidence="3" id="KW-0963">Cytoplasm</keyword>
<evidence type="ECO:0000256" key="1">
    <source>
        <dbReference type="ARBA" id="ARBA00004496"/>
    </source>
</evidence>
<dbReference type="Pfam" id="PF00018">
    <property type="entry name" value="SH3_1"/>
    <property type="match status" value="1"/>
</dbReference>
<gene>
    <name evidence="8" type="ORF">EVG20_g3875</name>
</gene>
<dbReference type="InterPro" id="IPR036028">
    <property type="entry name" value="SH3-like_dom_sf"/>
</dbReference>